<organism evidence="2">
    <name type="scientific">Chaetoceros debilis</name>
    <dbReference type="NCBI Taxonomy" id="122233"/>
    <lineage>
        <taxon>Eukaryota</taxon>
        <taxon>Sar</taxon>
        <taxon>Stramenopiles</taxon>
        <taxon>Ochrophyta</taxon>
        <taxon>Bacillariophyta</taxon>
        <taxon>Coscinodiscophyceae</taxon>
        <taxon>Chaetocerotophycidae</taxon>
        <taxon>Chaetocerotales</taxon>
        <taxon>Chaetocerotaceae</taxon>
        <taxon>Chaetoceros</taxon>
    </lineage>
</organism>
<protein>
    <submittedName>
        <fullName evidence="2">Uncharacterized protein</fullName>
    </submittedName>
</protein>
<reference evidence="2" key="1">
    <citation type="submission" date="2021-01" db="EMBL/GenBank/DDBJ databases">
        <authorList>
            <person name="Corre E."/>
            <person name="Pelletier E."/>
            <person name="Niang G."/>
            <person name="Scheremetjew M."/>
            <person name="Finn R."/>
            <person name="Kale V."/>
            <person name="Holt S."/>
            <person name="Cochrane G."/>
            <person name="Meng A."/>
            <person name="Brown T."/>
            <person name="Cohen L."/>
        </authorList>
    </citation>
    <scope>NUCLEOTIDE SEQUENCE</scope>
    <source>
        <strain evidence="2">MM31A-1</strain>
    </source>
</reference>
<feature type="region of interest" description="Disordered" evidence="1">
    <location>
        <begin position="69"/>
        <end position="296"/>
    </location>
</feature>
<feature type="compositionally biased region" description="Basic residues" evidence="1">
    <location>
        <begin position="116"/>
        <end position="128"/>
    </location>
</feature>
<proteinExistence type="predicted"/>
<dbReference type="EMBL" id="HBIO01007425">
    <property type="protein sequence ID" value="CAE0460716.1"/>
    <property type="molecule type" value="Transcribed_RNA"/>
</dbReference>
<feature type="compositionally biased region" description="Basic and acidic residues" evidence="1">
    <location>
        <begin position="207"/>
        <end position="219"/>
    </location>
</feature>
<feature type="compositionally biased region" description="Basic residues" evidence="1">
    <location>
        <begin position="266"/>
        <end position="277"/>
    </location>
</feature>
<evidence type="ECO:0000313" key="2">
    <source>
        <dbReference type="EMBL" id="CAE0460716.1"/>
    </source>
</evidence>
<name>A0A7S3PZ98_9STRA</name>
<feature type="compositionally biased region" description="Low complexity" evidence="1">
    <location>
        <begin position="348"/>
        <end position="358"/>
    </location>
</feature>
<gene>
    <name evidence="2" type="ORF">CDEB00056_LOCUS5557</name>
</gene>
<evidence type="ECO:0000256" key="1">
    <source>
        <dbReference type="SAM" id="MobiDB-lite"/>
    </source>
</evidence>
<accession>A0A7S3PZ98</accession>
<sequence>MFAAFEPKKGILVNVVARTWPGINKPGGVGRIIDITYKEDIMCVDVKYMLGGIDKCIELEYVKDHSLDDQDNVKRGRSSRSKRLPGVSNALVDGDHIQPQPKLTKEEDADSEAPSRKKTKAKKISKKNALKDATSKANKKVQTSKQEPKKAVAKKSKKRKTPVEESIPEVSQKKQKMTKNSGGEIKVHESKKDRKVSKKKGGNAVEKISDSAETSEKQKKQMMTKHSGGEIKVHESKKDKKVSKKKKGGKAAEKISDLHAETSKKEKQKKSRRRKKSISATTSSKISPEATADTAITTTNTASSSVAATSNPGFLKDVYHDISDKATTFVQDIVGGKVKGSKSDSESEPSSPGSVSSSPTLELTMESERSVEFNRLFHTALQYMDKNVGIDVEDLRAEINQGCAADKLFSKLEMRPLLDKLDNLLMVDWSGGDAGTIYIY</sequence>
<feature type="compositionally biased region" description="Low complexity" evidence="1">
    <location>
        <begin position="278"/>
        <end position="296"/>
    </location>
</feature>
<feature type="compositionally biased region" description="Basic and acidic residues" evidence="1">
    <location>
        <begin position="250"/>
        <end position="265"/>
    </location>
</feature>
<feature type="compositionally biased region" description="Basic residues" evidence="1">
    <location>
        <begin position="151"/>
        <end position="160"/>
    </location>
</feature>
<dbReference type="AlphaFoldDB" id="A0A7S3PZ98"/>
<feature type="compositionally biased region" description="Basic and acidic residues" evidence="1">
    <location>
        <begin position="227"/>
        <end position="238"/>
    </location>
</feature>
<feature type="region of interest" description="Disordered" evidence="1">
    <location>
        <begin position="337"/>
        <end position="362"/>
    </location>
</feature>
<feature type="compositionally biased region" description="Basic residues" evidence="1">
    <location>
        <begin position="239"/>
        <end position="249"/>
    </location>
</feature>